<dbReference type="KEGG" id="mmab:HQ865_05420"/>
<dbReference type="InterPro" id="IPR017927">
    <property type="entry name" value="FAD-bd_FR_type"/>
</dbReference>
<dbReference type="InterPro" id="IPR013112">
    <property type="entry name" value="FAD-bd_8"/>
</dbReference>
<dbReference type="InterPro" id="IPR017938">
    <property type="entry name" value="Riboflavin_synthase-like_b-brl"/>
</dbReference>
<keyword evidence="3" id="KW-1185">Reference proteome</keyword>
<dbReference type="PANTHER" id="PTHR47354">
    <property type="entry name" value="NADH OXIDOREDUCTASE HCR"/>
    <property type="match status" value="1"/>
</dbReference>
<dbReference type="InterPro" id="IPR039261">
    <property type="entry name" value="FNR_nucleotide-bd"/>
</dbReference>
<dbReference type="AlphaFoldDB" id="A0A7D4TTN5"/>
<feature type="domain" description="FAD-binding FR-type" evidence="1">
    <location>
        <begin position="1"/>
        <end position="102"/>
    </location>
</feature>
<evidence type="ECO:0000313" key="3">
    <source>
        <dbReference type="Proteomes" id="UP000505355"/>
    </source>
</evidence>
<organism evidence="2 3">
    <name type="scientific">Mucilaginibacter mali</name>
    <dbReference type="NCBI Taxonomy" id="2740462"/>
    <lineage>
        <taxon>Bacteria</taxon>
        <taxon>Pseudomonadati</taxon>
        <taxon>Bacteroidota</taxon>
        <taxon>Sphingobacteriia</taxon>
        <taxon>Sphingobacteriales</taxon>
        <taxon>Sphingobacteriaceae</taxon>
        <taxon>Mucilaginibacter</taxon>
    </lineage>
</organism>
<accession>A0A7D4TTN5</accession>
<name>A0A7D4TTN5_9SPHI</name>
<dbReference type="PROSITE" id="PS51384">
    <property type="entry name" value="FAD_FR"/>
    <property type="match status" value="1"/>
</dbReference>
<dbReference type="Pfam" id="PF08022">
    <property type="entry name" value="FAD_binding_8"/>
    <property type="match status" value="1"/>
</dbReference>
<protein>
    <submittedName>
        <fullName evidence="2">Flavodoxin reductase</fullName>
    </submittedName>
</protein>
<dbReference type="SUPFAM" id="SSF63380">
    <property type="entry name" value="Riboflavin synthase domain-like"/>
    <property type="match status" value="1"/>
</dbReference>
<dbReference type="InterPro" id="IPR050415">
    <property type="entry name" value="MRET"/>
</dbReference>
<evidence type="ECO:0000313" key="2">
    <source>
        <dbReference type="EMBL" id="QKJ29215.1"/>
    </source>
</evidence>
<evidence type="ECO:0000259" key="1">
    <source>
        <dbReference type="PROSITE" id="PS51384"/>
    </source>
</evidence>
<gene>
    <name evidence="2" type="ORF">HQ865_05420</name>
</gene>
<dbReference type="SUPFAM" id="SSF52343">
    <property type="entry name" value="Ferredoxin reductase-like, C-terminal NADP-linked domain"/>
    <property type="match status" value="1"/>
</dbReference>
<dbReference type="Pfam" id="PF00175">
    <property type="entry name" value="NAD_binding_1"/>
    <property type="match status" value="1"/>
</dbReference>
<dbReference type="GO" id="GO:0016491">
    <property type="term" value="F:oxidoreductase activity"/>
    <property type="evidence" value="ECO:0007669"/>
    <property type="project" value="InterPro"/>
</dbReference>
<sequence>MDKYIVKVLAVDTLTHNVKRFLVEKPAGYNFIPGQATDVAINLPSLEGELRPFTFTSMVDDDHLEFIIKIYTGHNGITEKLGSVKPGDELIVHEVFGAINYRGPGVFIAGGAGITPFIAILRQLKKEDGLAGNTLLFANRTAGDIILEAELNELLGNDCKHVLEQARNKSLPGSWVDRNLLEAHISPDAFYYICGPDAFTQAVIDNLGSLGVAEDKIVIEQ</sequence>
<dbReference type="Gene3D" id="3.40.50.80">
    <property type="entry name" value="Nucleotide-binding domain of ferredoxin-NADP reductase (FNR) module"/>
    <property type="match status" value="1"/>
</dbReference>
<proteinExistence type="predicted"/>
<reference evidence="2 3" key="1">
    <citation type="submission" date="2020-05" db="EMBL/GenBank/DDBJ databases">
        <title>Mucilaginibacter mali sp. nov.</title>
        <authorList>
            <person name="Kim H.S."/>
            <person name="Lee K.C."/>
            <person name="Suh M.K."/>
            <person name="Kim J.-S."/>
            <person name="Han K.-I."/>
            <person name="Eom M.K."/>
            <person name="Shin Y.K."/>
            <person name="Lee J.-S."/>
        </authorList>
    </citation>
    <scope>NUCLEOTIDE SEQUENCE [LARGE SCALE GENOMIC DNA]</scope>
    <source>
        <strain evidence="2 3">G2-14</strain>
    </source>
</reference>
<dbReference type="InterPro" id="IPR001433">
    <property type="entry name" value="OxRdtase_FAD/NAD-bd"/>
</dbReference>
<dbReference type="RefSeq" id="WP_173413910.1">
    <property type="nucleotide sequence ID" value="NZ_CP054139.1"/>
</dbReference>
<dbReference type="PANTHER" id="PTHR47354:SF5">
    <property type="entry name" value="PROTEIN RFBI"/>
    <property type="match status" value="1"/>
</dbReference>
<dbReference type="PRINTS" id="PR00410">
    <property type="entry name" value="PHEHYDRXLASE"/>
</dbReference>
<dbReference type="EMBL" id="CP054139">
    <property type="protein sequence ID" value="QKJ29215.1"/>
    <property type="molecule type" value="Genomic_DNA"/>
</dbReference>
<dbReference type="Gene3D" id="2.40.30.10">
    <property type="entry name" value="Translation factors"/>
    <property type="match status" value="1"/>
</dbReference>
<dbReference type="Proteomes" id="UP000505355">
    <property type="component" value="Chromosome"/>
</dbReference>